<reference evidence="2 3" key="1">
    <citation type="submission" date="2019-03" db="EMBL/GenBank/DDBJ databases">
        <title>Sequencing the genomes of 1000 actinobacteria strains.</title>
        <authorList>
            <person name="Klenk H.-P."/>
        </authorList>
    </citation>
    <scope>NUCLEOTIDE SEQUENCE [LARGE SCALE GENOMIC DNA]</scope>
    <source>
        <strain evidence="2 3">DSM 44969</strain>
    </source>
</reference>
<evidence type="ECO:0000313" key="3">
    <source>
        <dbReference type="Proteomes" id="UP000295560"/>
    </source>
</evidence>
<accession>A0A4R1HLT8</accession>
<feature type="domain" description="Luciferase-like" evidence="1">
    <location>
        <begin position="23"/>
        <end position="113"/>
    </location>
</feature>
<evidence type="ECO:0000313" key="2">
    <source>
        <dbReference type="EMBL" id="TCK20599.1"/>
    </source>
</evidence>
<dbReference type="Pfam" id="PF00296">
    <property type="entry name" value="Bac_luciferase"/>
    <property type="match status" value="1"/>
</dbReference>
<dbReference type="NCBIfam" id="TIGR03620">
    <property type="entry name" value="F420_MSMEG_4141"/>
    <property type="match status" value="1"/>
</dbReference>
<keyword evidence="3" id="KW-1185">Reference proteome</keyword>
<dbReference type="RefSeq" id="WP_132429427.1">
    <property type="nucleotide sequence ID" value="NZ_SMFZ01000002.1"/>
</dbReference>
<dbReference type="OrthoDB" id="4760590at2"/>
<dbReference type="AlphaFoldDB" id="A0A4R1HLT8"/>
<dbReference type="GO" id="GO:0016705">
    <property type="term" value="F:oxidoreductase activity, acting on paired donors, with incorporation or reduction of molecular oxygen"/>
    <property type="evidence" value="ECO:0007669"/>
    <property type="project" value="InterPro"/>
</dbReference>
<dbReference type="SUPFAM" id="SSF51679">
    <property type="entry name" value="Bacterial luciferase-like"/>
    <property type="match status" value="1"/>
</dbReference>
<dbReference type="Proteomes" id="UP000295560">
    <property type="component" value="Unassembled WGS sequence"/>
</dbReference>
<dbReference type="InterPro" id="IPR011251">
    <property type="entry name" value="Luciferase-like_dom"/>
</dbReference>
<proteinExistence type="predicted"/>
<name>A0A4R1HLT8_PSEEN</name>
<gene>
    <name evidence="2" type="ORF">EV378_4560</name>
</gene>
<organism evidence="2 3">
    <name type="scientific">Pseudonocardia endophytica</name>
    <dbReference type="NCBI Taxonomy" id="401976"/>
    <lineage>
        <taxon>Bacteria</taxon>
        <taxon>Bacillati</taxon>
        <taxon>Actinomycetota</taxon>
        <taxon>Actinomycetes</taxon>
        <taxon>Pseudonocardiales</taxon>
        <taxon>Pseudonocardiaceae</taxon>
        <taxon>Pseudonocardia</taxon>
    </lineage>
</organism>
<dbReference type="Gene3D" id="3.20.20.30">
    <property type="entry name" value="Luciferase-like domain"/>
    <property type="match status" value="2"/>
</dbReference>
<evidence type="ECO:0000259" key="1">
    <source>
        <dbReference type="Pfam" id="PF00296"/>
    </source>
</evidence>
<dbReference type="InterPro" id="IPR019922">
    <property type="entry name" value="Lucif-like_OxRdatse_MSMEG_4141"/>
</dbReference>
<protein>
    <submittedName>
        <fullName evidence="2">Putative F420-dependent oxidoreductase</fullName>
    </submittedName>
</protein>
<dbReference type="EMBL" id="SMFZ01000002">
    <property type="protein sequence ID" value="TCK20599.1"/>
    <property type="molecule type" value="Genomic_DNA"/>
</dbReference>
<dbReference type="InterPro" id="IPR036661">
    <property type="entry name" value="Luciferase-like_sf"/>
</dbReference>
<comment type="caution">
    <text evidence="2">The sequence shown here is derived from an EMBL/GenBank/DDBJ whole genome shotgun (WGS) entry which is preliminary data.</text>
</comment>
<sequence>MDDTLPDLGPVGTDLTVRDDGSHLDHAAELEELGYGALWIAGGQIDALDRLAEVVRATRRIPVVPSIIPTGRYPADEVAALYRELEAEHPGRLVAGLGAPQQPRAMAAFGAYLDRLDSVGTRVPAGRRMLAAIGPRKLALARDRAAGALPLMVTPEYTAGARGILGPDRVLAVQQFTVLDDDPVRARETARPTLGFLLGVRGYRDNVLRMGFTDDDVATISDRLVDAVVVHGGPDDVAARVAAHRAAGADHVSVGTLGPTGGVAAARRLAPALPGVRAATRGTTVE</sequence>